<feature type="non-terminal residue" evidence="1">
    <location>
        <position position="1"/>
    </location>
</feature>
<proteinExistence type="predicted"/>
<dbReference type="EMBL" id="HACA01017401">
    <property type="protein sequence ID" value="CDW34762.1"/>
    <property type="molecule type" value="Transcribed_RNA"/>
</dbReference>
<name>A0A0K2UAN2_LEPSM</name>
<evidence type="ECO:0000313" key="1">
    <source>
        <dbReference type="EMBL" id="CDW34761.1"/>
    </source>
</evidence>
<dbReference type="AlphaFoldDB" id="A0A0K2UAN2"/>
<dbReference type="EMBL" id="HACA01017400">
    <property type="protein sequence ID" value="CDW34761.1"/>
    <property type="molecule type" value="Transcribed_RNA"/>
</dbReference>
<sequence length="47" mass="5616">KCLGHLRIICIKSRRTSLSFPLSLYFYSDFGIYVNELHKLELGRIWK</sequence>
<organism evidence="1">
    <name type="scientific">Lepeophtheirus salmonis</name>
    <name type="common">Salmon louse</name>
    <name type="synonym">Caligus salmonis</name>
    <dbReference type="NCBI Taxonomy" id="72036"/>
    <lineage>
        <taxon>Eukaryota</taxon>
        <taxon>Metazoa</taxon>
        <taxon>Ecdysozoa</taxon>
        <taxon>Arthropoda</taxon>
        <taxon>Crustacea</taxon>
        <taxon>Multicrustacea</taxon>
        <taxon>Hexanauplia</taxon>
        <taxon>Copepoda</taxon>
        <taxon>Siphonostomatoida</taxon>
        <taxon>Caligidae</taxon>
        <taxon>Lepeophtheirus</taxon>
    </lineage>
</organism>
<accession>A0A0K2UAN2</accession>
<protein>
    <submittedName>
        <fullName evidence="1">Uncharacterized protein</fullName>
    </submittedName>
</protein>
<reference evidence="1" key="1">
    <citation type="submission" date="2014-05" db="EMBL/GenBank/DDBJ databases">
        <authorList>
            <person name="Chronopoulou M."/>
        </authorList>
    </citation>
    <scope>NUCLEOTIDE SEQUENCE</scope>
    <source>
        <tissue evidence="1">Whole organism</tissue>
    </source>
</reference>